<organism evidence="2 3">
    <name type="scientific">Klebsiella aerogenes</name>
    <name type="common">Enterobacter aerogenes</name>
    <dbReference type="NCBI Taxonomy" id="548"/>
    <lineage>
        <taxon>Bacteria</taxon>
        <taxon>Pseudomonadati</taxon>
        <taxon>Pseudomonadota</taxon>
        <taxon>Gammaproteobacteria</taxon>
        <taxon>Enterobacterales</taxon>
        <taxon>Enterobacteriaceae</taxon>
        <taxon>Klebsiella/Raoultella group</taxon>
        <taxon>Klebsiella</taxon>
    </lineage>
</organism>
<dbReference type="EMBL" id="CP055905">
    <property type="protein sequence ID" value="QMR43155.1"/>
    <property type="molecule type" value="Genomic_DNA"/>
</dbReference>
<dbReference type="InterPro" id="IPR011119">
    <property type="entry name" value="Unchr_helicase_relaxase_TraI"/>
</dbReference>
<geneLocation type="plasmid" evidence="3">
    <name>prhbstw-00938_2</name>
</geneLocation>
<name>A0AAP9R2E2_KLEAE</name>
<evidence type="ECO:0000313" key="2">
    <source>
        <dbReference type="EMBL" id="QMR43155.1"/>
    </source>
</evidence>
<dbReference type="Proteomes" id="UP000514462">
    <property type="component" value="Plasmid pRHBSTW-00938_2"/>
</dbReference>
<keyword evidence="2" id="KW-0614">Plasmid</keyword>
<evidence type="ECO:0000259" key="1">
    <source>
        <dbReference type="Pfam" id="PF07514"/>
    </source>
</evidence>
<dbReference type="AlphaFoldDB" id="A0AAP9R2E2"/>
<proteinExistence type="predicted"/>
<accession>A0AAP9R2E2</accession>
<gene>
    <name evidence="2" type="ORF">HV331_27195</name>
</gene>
<dbReference type="Pfam" id="PF07514">
    <property type="entry name" value="TraI_2"/>
    <property type="match status" value="1"/>
</dbReference>
<reference evidence="3" key="1">
    <citation type="submission" date="2020-06" db="EMBL/GenBank/DDBJ databases">
        <title>REHAB project genomes.</title>
        <authorList>
            <person name="Shaw L.P."/>
        </authorList>
    </citation>
    <scope>NUCLEOTIDE SEQUENCE [LARGE SCALE GENOMIC DNA]</scope>
    <source>
        <strain evidence="3">RHBSTW-00938</strain>
        <plasmid evidence="3">prhbstw-00938_2</plasmid>
    </source>
</reference>
<protein>
    <submittedName>
        <fullName evidence="2">TraI domain-containing protein</fullName>
    </submittedName>
</protein>
<evidence type="ECO:0000313" key="3">
    <source>
        <dbReference type="Proteomes" id="UP000514462"/>
    </source>
</evidence>
<feature type="domain" description="Uncharacterised" evidence="1">
    <location>
        <begin position="2"/>
        <end position="55"/>
    </location>
</feature>
<sequence>MARFVMLAQQLSASEYHHHASPGGLPDHTLEEMAFAAKLRQRHLLPAGAAREDQAR</sequence>
<dbReference type="Gene3D" id="1.10.3210.40">
    <property type="match status" value="1"/>
</dbReference>